<dbReference type="AlphaFoldDB" id="A0A915II85"/>
<accession>A0A915II85</accession>
<feature type="chain" id="PRO_5037300192" evidence="1">
    <location>
        <begin position="28"/>
        <end position="82"/>
    </location>
</feature>
<name>A0A915II85_ROMCU</name>
<organism evidence="2 3">
    <name type="scientific">Romanomermis culicivorax</name>
    <name type="common">Nematode worm</name>
    <dbReference type="NCBI Taxonomy" id="13658"/>
    <lineage>
        <taxon>Eukaryota</taxon>
        <taxon>Metazoa</taxon>
        <taxon>Ecdysozoa</taxon>
        <taxon>Nematoda</taxon>
        <taxon>Enoplea</taxon>
        <taxon>Dorylaimia</taxon>
        <taxon>Mermithida</taxon>
        <taxon>Mermithoidea</taxon>
        <taxon>Mermithidae</taxon>
        <taxon>Romanomermis</taxon>
    </lineage>
</organism>
<reference evidence="3" key="1">
    <citation type="submission" date="2022-11" db="UniProtKB">
        <authorList>
            <consortium name="WormBaseParasite"/>
        </authorList>
    </citation>
    <scope>IDENTIFICATION</scope>
</reference>
<evidence type="ECO:0000256" key="1">
    <source>
        <dbReference type="SAM" id="SignalP"/>
    </source>
</evidence>
<keyword evidence="2" id="KW-1185">Reference proteome</keyword>
<keyword evidence="1" id="KW-0732">Signal</keyword>
<dbReference type="Proteomes" id="UP000887565">
    <property type="component" value="Unplaced"/>
</dbReference>
<proteinExistence type="predicted"/>
<dbReference type="WBParaSite" id="nRc.2.0.1.t13558-RA">
    <property type="protein sequence ID" value="nRc.2.0.1.t13558-RA"/>
    <property type="gene ID" value="nRc.2.0.1.g13558"/>
</dbReference>
<protein>
    <submittedName>
        <fullName evidence="3">Secreted protein</fullName>
    </submittedName>
</protein>
<evidence type="ECO:0000313" key="3">
    <source>
        <dbReference type="WBParaSite" id="nRc.2.0.1.t13558-RA"/>
    </source>
</evidence>
<evidence type="ECO:0000313" key="2">
    <source>
        <dbReference type="Proteomes" id="UP000887565"/>
    </source>
</evidence>
<feature type="signal peptide" evidence="1">
    <location>
        <begin position="1"/>
        <end position="27"/>
    </location>
</feature>
<sequence length="82" mass="9316">MRTFFNVSKCTWMAISVCNFLAKLSSAESLLNACLFNQSTPHLWWSTKALTNKTTIYIAWPTNRSDATNCRPTGPNPNRYPN</sequence>